<proteinExistence type="predicted"/>
<evidence type="ECO:0000256" key="1">
    <source>
        <dbReference type="ARBA" id="ARBA00023002"/>
    </source>
</evidence>
<dbReference type="PANTHER" id="PTHR43157">
    <property type="entry name" value="PHOSPHATIDYLINOSITOL-GLYCAN BIOSYNTHESIS CLASS F PROTEIN-RELATED"/>
    <property type="match status" value="1"/>
</dbReference>
<dbReference type="GO" id="GO:0016491">
    <property type="term" value="F:oxidoreductase activity"/>
    <property type="evidence" value="ECO:0007669"/>
    <property type="project" value="UniProtKB-KW"/>
</dbReference>
<dbReference type="PANTHER" id="PTHR43157:SF31">
    <property type="entry name" value="PHOSPHATIDYLINOSITOL-GLYCAN BIOSYNTHESIS CLASS F PROTEIN"/>
    <property type="match status" value="1"/>
</dbReference>
<sequence>VTANSLHPGVVYTEILTKEGNKVHNFIMKILFLLFGKDEKLGAQTSVYLAVSDDVENISGEYFIDCK</sequence>
<evidence type="ECO:0000313" key="2">
    <source>
        <dbReference type="EMBL" id="KAK7076040.1"/>
    </source>
</evidence>
<gene>
    <name evidence="2" type="ORF">SK128_014736</name>
</gene>
<keyword evidence="1" id="KW-0560">Oxidoreductase</keyword>
<dbReference type="SUPFAM" id="SSF51735">
    <property type="entry name" value="NAD(P)-binding Rossmann-fold domains"/>
    <property type="match status" value="1"/>
</dbReference>
<keyword evidence="3" id="KW-1185">Reference proteome</keyword>
<organism evidence="2 3">
    <name type="scientific">Halocaridina rubra</name>
    <name type="common">Hawaiian red shrimp</name>
    <dbReference type="NCBI Taxonomy" id="373956"/>
    <lineage>
        <taxon>Eukaryota</taxon>
        <taxon>Metazoa</taxon>
        <taxon>Ecdysozoa</taxon>
        <taxon>Arthropoda</taxon>
        <taxon>Crustacea</taxon>
        <taxon>Multicrustacea</taxon>
        <taxon>Malacostraca</taxon>
        <taxon>Eumalacostraca</taxon>
        <taxon>Eucarida</taxon>
        <taxon>Decapoda</taxon>
        <taxon>Pleocyemata</taxon>
        <taxon>Caridea</taxon>
        <taxon>Atyoidea</taxon>
        <taxon>Atyidae</taxon>
        <taxon>Halocaridina</taxon>
    </lineage>
</organism>
<name>A0AAN8XBV3_HALRR</name>
<dbReference type="Gene3D" id="3.40.50.720">
    <property type="entry name" value="NAD(P)-binding Rossmann-like Domain"/>
    <property type="match status" value="1"/>
</dbReference>
<dbReference type="EMBL" id="JAXCGZ010009902">
    <property type="protein sequence ID" value="KAK7076040.1"/>
    <property type="molecule type" value="Genomic_DNA"/>
</dbReference>
<evidence type="ECO:0000313" key="3">
    <source>
        <dbReference type="Proteomes" id="UP001381693"/>
    </source>
</evidence>
<reference evidence="2 3" key="1">
    <citation type="submission" date="2023-11" db="EMBL/GenBank/DDBJ databases">
        <title>Halocaridina rubra genome assembly.</title>
        <authorList>
            <person name="Smith C."/>
        </authorList>
    </citation>
    <scope>NUCLEOTIDE SEQUENCE [LARGE SCALE GENOMIC DNA]</scope>
    <source>
        <strain evidence="2">EP-1</strain>
        <tissue evidence="2">Whole</tissue>
    </source>
</reference>
<evidence type="ECO:0008006" key="4">
    <source>
        <dbReference type="Google" id="ProtNLM"/>
    </source>
</evidence>
<protein>
    <recommendedName>
        <fullName evidence="4">Short-chain dehydrogenase</fullName>
    </recommendedName>
</protein>
<feature type="non-terminal residue" evidence="2">
    <location>
        <position position="67"/>
    </location>
</feature>
<comment type="caution">
    <text evidence="2">The sequence shown here is derived from an EMBL/GenBank/DDBJ whole genome shotgun (WGS) entry which is preliminary data.</text>
</comment>
<dbReference type="Proteomes" id="UP001381693">
    <property type="component" value="Unassembled WGS sequence"/>
</dbReference>
<feature type="non-terminal residue" evidence="2">
    <location>
        <position position="1"/>
    </location>
</feature>
<accession>A0AAN8XBV3</accession>
<dbReference type="AlphaFoldDB" id="A0AAN8XBV3"/>
<dbReference type="InterPro" id="IPR036291">
    <property type="entry name" value="NAD(P)-bd_dom_sf"/>
</dbReference>